<evidence type="ECO:0000313" key="2">
    <source>
        <dbReference type="Proteomes" id="UP001630127"/>
    </source>
</evidence>
<keyword evidence="2" id="KW-1185">Reference proteome</keyword>
<protein>
    <submittedName>
        <fullName evidence="1">Uncharacterized protein</fullName>
    </submittedName>
</protein>
<evidence type="ECO:0000313" key="1">
    <source>
        <dbReference type="EMBL" id="KAL3519696.1"/>
    </source>
</evidence>
<reference evidence="1 2" key="1">
    <citation type="submission" date="2024-11" db="EMBL/GenBank/DDBJ databases">
        <title>A near-complete genome assembly of Cinchona calisaya.</title>
        <authorList>
            <person name="Lian D.C."/>
            <person name="Zhao X.W."/>
            <person name="Wei L."/>
        </authorList>
    </citation>
    <scope>NUCLEOTIDE SEQUENCE [LARGE SCALE GENOMIC DNA]</scope>
    <source>
        <tissue evidence="1">Nenye</tissue>
    </source>
</reference>
<dbReference type="EMBL" id="JBJUIK010000008">
    <property type="protein sequence ID" value="KAL3519696.1"/>
    <property type="molecule type" value="Genomic_DNA"/>
</dbReference>
<name>A0ABD2ZJR1_9GENT</name>
<organism evidence="1 2">
    <name type="scientific">Cinchona calisaya</name>
    <dbReference type="NCBI Taxonomy" id="153742"/>
    <lineage>
        <taxon>Eukaryota</taxon>
        <taxon>Viridiplantae</taxon>
        <taxon>Streptophyta</taxon>
        <taxon>Embryophyta</taxon>
        <taxon>Tracheophyta</taxon>
        <taxon>Spermatophyta</taxon>
        <taxon>Magnoliopsida</taxon>
        <taxon>eudicotyledons</taxon>
        <taxon>Gunneridae</taxon>
        <taxon>Pentapetalae</taxon>
        <taxon>asterids</taxon>
        <taxon>lamiids</taxon>
        <taxon>Gentianales</taxon>
        <taxon>Rubiaceae</taxon>
        <taxon>Cinchonoideae</taxon>
        <taxon>Cinchoneae</taxon>
        <taxon>Cinchona</taxon>
    </lineage>
</organism>
<dbReference type="AlphaFoldDB" id="A0ABD2ZJR1"/>
<gene>
    <name evidence="1" type="ORF">ACH5RR_017845</name>
</gene>
<comment type="caution">
    <text evidence="1">The sequence shown here is derived from an EMBL/GenBank/DDBJ whole genome shotgun (WGS) entry which is preliminary data.</text>
</comment>
<sequence length="130" mass="14115">MVSLKHVGILLSSGDIDPKLEYGLCAIFLLYHDESIDVINHIMIHKKGGRIRTYGRPVPDLLGWVAGLAPLIASVPKIDALCYPARNLVFPTPLLVVPLPIAGIGLHMQPISGPSALDLDRILIVRVLRA</sequence>
<proteinExistence type="predicted"/>
<accession>A0ABD2ZJR1</accession>
<dbReference type="Proteomes" id="UP001630127">
    <property type="component" value="Unassembled WGS sequence"/>
</dbReference>